<evidence type="ECO:0000256" key="7">
    <source>
        <dbReference type="ARBA" id="ARBA00022777"/>
    </source>
</evidence>
<name>A0ABT2RXY6_9FIRM</name>
<keyword evidence="5" id="KW-0808">Transferase</keyword>
<comment type="caution">
    <text evidence="12">The sequence shown here is derived from an EMBL/GenBank/DDBJ whole genome shotgun (WGS) entry which is preliminary data.</text>
</comment>
<dbReference type="InterPro" id="IPR016152">
    <property type="entry name" value="PTrfase/Anion_transptr"/>
</dbReference>
<keyword evidence="13" id="KW-1185">Reference proteome</keyword>
<keyword evidence="7" id="KW-0418">Kinase</keyword>
<evidence type="ECO:0000256" key="8">
    <source>
        <dbReference type="ARBA" id="ARBA00037387"/>
    </source>
</evidence>
<keyword evidence="12" id="KW-0762">Sugar transport</keyword>
<reference evidence="12 13" key="1">
    <citation type="journal article" date="2021" name="ISME Commun">
        <title>Automated analysis of genomic sequences facilitates high-throughput and comprehensive description of bacteria.</title>
        <authorList>
            <person name="Hitch T.C.A."/>
        </authorList>
    </citation>
    <scope>NUCLEOTIDE SEQUENCE [LARGE SCALE GENOMIC DNA]</scope>
    <source>
        <strain evidence="12 13">Sanger_04</strain>
    </source>
</reference>
<dbReference type="PROSITE" id="PS51094">
    <property type="entry name" value="PTS_EIIA_TYPE_2"/>
    <property type="match status" value="1"/>
</dbReference>
<evidence type="ECO:0000256" key="2">
    <source>
        <dbReference type="ARBA" id="ARBA00022448"/>
    </source>
</evidence>
<keyword evidence="2" id="KW-0813">Transport</keyword>
<protein>
    <recommendedName>
        <fullName evidence="9">Ascorbate-specific PTS system EIIA component</fullName>
    </recommendedName>
    <alternativeName>
        <fullName evidence="10">Ascorbate-specific phosphotransferase enzyme IIA component</fullName>
    </alternativeName>
</protein>
<dbReference type="Pfam" id="PF00359">
    <property type="entry name" value="PTS_EIIA_2"/>
    <property type="match status" value="1"/>
</dbReference>
<evidence type="ECO:0000256" key="9">
    <source>
        <dbReference type="ARBA" id="ARBA00041175"/>
    </source>
</evidence>
<dbReference type="CDD" id="cd00211">
    <property type="entry name" value="PTS_IIA_fru"/>
    <property type="match status" value="1"/>
</dbReference>
<keyword evidence="4" id="KW-0597">Phosphoprotein</keyword>
<evidence type="ECO:0000256" key="6">
    <source>
        <dbReference type="ARBA" id="ARBA00022683"/>
    </source>
</evidence>
<dbReference type="PANTHER" id="PTHR36203">
    <property type="entry name" value="ASCORBATE-SPECIFIC PTS SYSTEM EIIA COMPONENT"/>
    <property type="match status" value="1"/>
</dbReference>
<feature type="domain" description="PTS EIIA type-2" evidence="11">
    <location>
        <begin position="4"/>
        <end position="149"/>
    </location>
</feature>
<dbReference type="EMBL" id="JAOQKC010000010">
    <property type="protein sequence ID" value="MCU6697032.1"/>
    <property type="molecule type" value="Genomic_DNA"/>
</dbReference>
<dbReference type="InterPro" id="IPR051351">
    <property type="entry name" value="Ascorbate-PTS_EIIA_comp"/>
</dbReference>
<keyword evidence="3" id="KW-0963">Cytoplasm</keyword>
<evidence type="ECO:0000256" key="5">
    <source>
        <dbReference type="ARBA" id="ARBA00022679"/>
    </source>
</evidence>
<evidence type="ECO:0000313" key="13">
    <source>
        <dbReference type="Proteomes" id="UP001652461"/>
    </source>
</evidence>
<evidence type="ECO:0000256" key="10">
    <source>
        <dbReference type="ARBA" id="ARBA00042072"/>
    </source>
</evidence>
<comment type="subcellular location">
    <subcellularLocation>
        <location evidence="1">Cytoplasm</location>
    </subcellularLocation>
</comment>
<evidence type="ECO:0000256" key="3">
    <source>
        <dbReference type="ARBA" id="ARBA00022490"/>
    </source>
</evidence>
<comment type="function">
    <text evidence="8">The phosphoenolpyruvate-dependent sugar phosphotransferase system (sugar PTS), a major carbohydrate active transport system, catalyzes the phosphorylation of incoming sugar substrates concomitantly with their translocation across the cell membrane. The enzyme II UlaABC PTS system is involved in ascorbate transport.</text>
</comment>
<sequence length="152" mass="17356">MLREFVEKKHYLFAKEAKDWEDAIIMSCKSLEADGTVESNYAHDIVECVRKYGPYIVIMPNIAMPHSQEGAVGVNKTAIGFMKLEKPVSFDPNDPEKDAQLFFTLASCNPDQHLNNMMRLSEMLMNEELVAELLKAEGPEDLLKLQEKYLDK</sequence>
<dbReference type="InterPro" id="IPR002178">
    <property type="entry name" value="PTS_EIIA_type-2_dom"/>
</dbReference>
<evidence type="ECO:0000259" key="11">
    <source>
        <dbReference type="PROSITE" id="PS51094"/>
    </source>
</evidence>
<gene>
    <name evidence="12" type="ORF">OCV63_08995</name>
</gene>
<organism evidence="12 13">
    <name type="scientific">Laedolimicola ammoniilytica</name>
    <dbReference type="NCBI Taxonomy" id="2981771"/>
    <lineage>
        <taxon>Bacteria</taxon>
        <taxon>Bacillati</taxon>
        <taxon>Bacillota</taxon>
        <taxon>Clostridia</taxon>
        <taxon>Lachnospirales</taxon>
        <taxon>Lachnospiraceae</taxon>
        <taxon>Laedolimicola</taxon>
    </lineage>
</organism>
<evidence type="ECO:0000256" key="1">
    <source>
        <dbReference type="ARBA" id="ARBA00004496"/>
    </source>
</evidence>
<dbReference type="RefSeq" id="WP_158363505.1">
    <property type="nucleotide sequence ID" value="NZ_JAOQKC010000010.1"/>
</dbReference>
<accession>A0ABT2RXY6</accession>
<evidence type="ECO:0000313" key="12">
    <source>
        <dbReference type="EMBL" id="MCU6697032.1"/>
    </source>
</evidence>
<dbReference type="PANTHER" id="PTHR36203:SF1">
    <property type="entry name" value="ASCORBATE-SPECIFIC PTS SYSTEM EIIA COMPONENT"/>
    <property type="match status" value="1"/>
</dbReference>
<proteinExistence type="predicted"/>
<dbReference type="SUPFAM" id="SSF55804">
    <property type="entry name" value="Phoshotransferase/anion transport protein"/>
    <property type="match status" value="1"/>
</dbReference>
<evidence type="ECO:0000256" key="4">
    <source>
        <dbReference type="ARBA" id="ARBA00022553"/>
    </source>
</evidence>
<keyword evidence="6" id="KW-0598">Phosphotransferase system</keyword>
<dbReference type="Proteomes" id="UP001652461">
    <property type="component" value="Unassembled WGS sequence"/>
</dbReference>
<dbReference type="Gene3D" id="3.40.930.10">
    <property type="entry name" value="Mannitol-specific EII, Chain A"/>
    <property type="match status" value="1"/>
</dbReference>